<organism evidence="1 2">
    <name type="scientific">Gracilariopsis chorda</name>
    <dbReference type="NCBI Taxonomy" id="448386"/>
    <lineage>
        <taxon>Eukaryota</taxon>
        <taxon>Rhodophyta</taxon>
        <taxon>Florideophyceae</taxon>
        <taxon>Rhodymeniophycidae</taxon>
        <taxon>Gracilariales</taxon>
        <taxon>Gracilariaceae</taxon>
        <taxon>Gracilariopsis</taxon>
    </lineage>
</organism>
<dbReference type="EMBL" id="NBIV01000287">
    <property type="protein sequence ID" value="PXF40528.1"/>
    <property type="molecule type" value="Genomic_DNA"/>
</dbReference>
<name>A0A2V3IET3_9FLOR</name>
<protein>
    <submittedName>
        <fullName evidence="1">Uncharacterized protein</fullName>
    </submittedName>
</protein>
<comment type="caution">
    <text evidence="1">The sequence shown here is derived from an EMBL/GenBank/DDBJ whole genome shotgun (WGS) entry which is preliminary data.</text>
</comment>
<evidence type="ECO:0000313" key="1">
    <source>
        <dbReference type="EMBL" id="PXF40528.1"/>
    </source>
</evidence>
<keyword evidence="2" id="KW-1185">Reference proteome</keyword>
<reference evidence="1 2" key="1">
    <citation type="journal article" date="2018" name="Mol. Biol. Evol.">
        <title>Analysis of the draft genome of the red seaweed Gracilariopsis chorda provides insights into genome size evolution in Rhodophyta.</title>
        <authorList>
            <person name="Lee J."/>
            <person name="Yang E.C."/>
            <person name="Graf L."/>
            <person name="Yang J.H."/>
            <person name="Qiu H."/>
            <person name="Zel Zion U."/>
            <person name="Chan C.X."/>
            <person name="Stephens T.G."/>
            <person name="Weber A.P.M."/>
            <person name="Boo G.H."/>
            <person name="Boo S.M."/>
            <person name="Kim K.M."/>
            <person name="Shin Y."/>
            <person name="Jung M."/>
            <person name="Lee S.J."/>
            <person name="Yim H.S."/>
            <person name="Lee J.H."/>
            <person name="Bhattacharya D."/>
            <person name="Yoon H.S."/>
        </authorList>
    </citation>
    <scope>NUCLEOTIDE SEQUENCE [LARGE SCALE GENOMIC DNA]</scope>
    <source>
        <strain evidence="1 2">SKKU-2015</strain>
        <tissue evidence="1">Whole body</tissue>
    </source>
</reference>
<accession>A0A2V3IET3</accession>
<evidence type="ECO:0000313" key="2">
    <source>
        <dbReference type="Proteomes" id="UP000247409"/>
    </source>
</evidence>
<gene>
    <name evidence="1" type="ORF">BWQ96_09765</name>
</gene>
<dbReference type="Proteomes" id="UP000247409">
    <property type="component" value="Unassembled WGS sequence"/>
</dbReference>
<proteinExistence type="predicted"/>
<dbReference type="AlphaFoldDB" id="A0A2V3IET3"/>
<sequence length="77" mass="8252">MTSCDDLEVTSWPGVRDTARSNTRDRRQKLNIDFSFGAAIGNRIAPADINPVGKASPLAKAEAIRFGYKSASLVANA</sequence>